<dbReference type="EMBL" id="JABSTQ010009851">
    <property type="protein sequence ID" value="KAG0425387.1"/>
    <property type="molecule type" value="Genomic_DNA"/>
</dbReference>
<gene>
    <name evidence="1" type="ORF">HPB47_027445</name>
</gene>
<evidence type="ECO:0000313" key="2">
    <source>
        <dbReference type="Proteomes" id="UP000805193"/>
    </source>
</evidence>
<comment type="caution">
    <text evidence="1">The sequence shown here is derived from an EMBL/GenBank/DDBJ whole genome shotgun (WGS) entry which is preliminary data.</text>
</comment>
<reference evidence="1 2" key="1">
    <citation type="journal article" date="2020" name="Cell">
        <title>Large-Scale Comparative Analyses of Tick Genomes Elucidate Their Genetic Diversity and Vector Capacities.</title>
        <authorList>
            <consortium name="Tick Genome and Microbiome Consortium (TIGMIC)"/>
            <person name="Jia N."/>
            <person name="Wang J."/>
            <person name="Shi W."/>
            <person name="Du L."/>
            <person name="Sun Y."/>
            <person name="Zhan W."/>
            <person name="Jiang J.F."/>
            <person name="Wang Q."/>
            <person name="Zhang B."/>
            <person name="Ji P."/>
            <person name="Bell-Sakyi L."/>
            <person name="Cui X.M."/>
            <person name="Yuan T.T."/>
            <person name="Jiang B.G."/>
            <person name="Yang W.F."/>
            <person name="Lam T.T."/>
            <person name="Chang Q.C."/>
            <person name="Ding S.J."/>
            <person name="Wang X.J."/>
            <person name="Zhu J.G."/>
            <person name="Ruan X.D."/>
            <person name="Zhao L."/>
            <person name="Wei J.T."/>
            <person name="Ye R.Z."/>
            <person name="Que T.C."/>
            <person name="Du C.H."/>
            <person name="Zhou Y.H."/>
            <person name="Cheng J.X."/>
            <person name="Dai P.F."/>
            <person name="Guo W.B."/>
            <person name="Han X.H."/>
            <person name="Huang E.J."/>
            <person name="Li L.F."/>
            <person name="Wei W."/>
            <person name="Gao Y.C."/>
            <person name="Liu J.Z."/>
            <person name="Shao H.Z."/>
            <person name="Wang X."/>
            <person name="Wang C.C."/>
            <person name="Yang T.C."/>
            <person name="Huo Q.B."/>
            <person name="Li W."/>
            <person name="Chen H.Y."/>
            <person name="Chen S.E."/>
            <person name="Zhou L.G."/>
            <person name="Ni X.B."/>
            <person name="Tian J.H."/>
            <person name="Sheng Y."/>
            <person name="Liu T."/>
            <person name="Pan Y.S."/>
            <person name="Xia L.Y."/>
            <person name="Li J."/>
            <person name="Zhao F."/>
            <person name="Cao W.C."/>
        </authorList>
    </citation>
    <scope>NUCLEOTIDE SEQUENCE [LARGE SCALE GENOMIC DNA]</scope>
    <source>
        <strain evidence="1">Iper-2018</strain>
    </source>
</reference>
<sequence length="218" mass="23993">MLREFGENLSKTLNETLSAKFEAMLAQFTESMCVRIASLNARVTSSENATPRQKPTVTTLVRRNLPAIRRNTGVSALSAAHREGLTLITDPTHPTRIGNSVSGDTTPDFTFTKNTRKEASWLNTQENLGSDHYLVAIVVESGIAKRTSDKRIQLIDLDTFRELQAAERPPSLHGTGQRLLDRPITVSEVRGAILALRTRSAPGADGITNKMLRNLDNN</sequence>
<organism evidence="1 2">
    <name type="scientific">Ixodes persulcatus</name>
    <name type="common">Taiga tick</name>
    <dbReference type="NCBI Taxonomy" id="34615"/>
    <lineage>
        <taxon>Eukaryota</taxon>
        <taxon>Metazoa</taxon>
        <taxon>Ecdysozoa</taxon>
        <taxon>Arthropoda</taxon>
        <taxon>Chelicerata</taxon>
        <taxon>Arachnida</taxon>
        <taxon>Acari</taxon>
        <taxon>Parasitiformes</taxon>
        <taxon>Ixodida</taxon>
        <taxon>Ixodoidea</taxon>
        <taxon>Ixodidae</taxon>
        <taxon>Ixodinae</taxon>
        <taxon>Ixodes</taxon>
    </lineage>
</organism>
<evidence type="ECO:0000313" key="1">
    <source>
        <dbReference type="EMBL" id="KAG0425387.1"/>
    </source>
</evidence>
<name>A0AC60PW13_IXOPE</name>
<keyword evidence="2" id="KW-1185">Reference proteome</keyword>
<dbReference type="Proteomes" id="UP000805193">
    <property type="component" value="Unassembled WGS sequence"/>
</dbReference>
<accession>A0AC60PW13</accession>
<proteinExistence type="predicted"/>
<protein>
    <submittedName>
        <fullName evidence="1">Uncharacterized protein</fullName>
    </submittedName>
</protein>